<sequence>MDFSTIFKISNVDITEEDLIPASLVTSEEAKKEYEQLTGRELMLYSEICQIGEKLGFNPQNIYFLNQNKSLSTYYYYDFPVFVDIHHLSEEALEMFQIPEKIKKGTEFFNEYLSNKEYGTVISLVDSKIRILTLKKLYPLIPDEEKYEWFLEVYTFEDYGFQQFSPELMEDAFGRRPQSIKEKLKKKLDEITQEQELVIYRAQGTESTPLDKAYSWTLSFNFASKFAGNLGMHGDVFVAKVKKENVIDYITRRNEDEILVRPEHVYDIQDMQMVKPEEEMNRLGTYGYLYDYHRYLNELHPDLFFNPYGIHGLKHTERVLLHVQSLCLELDVDDLDAIILSIAALYHDIGRRNDEVDPYHGEESWKKLIELGLIDTFEEKYEVYEDEIQILKFIIENHCLNDELVWSNLEKLKFYRSKEEVKFLMKVFKDADGLDRVRIGDLDTKYLRFEESKRRYLFAKQIFREIR</sequence>
<evidence type="ECO:0000313" key="3">
    <source>
        <dbReference type="Proteomes" id="UP000224003"/>
    </source>
</evidence>
<dbReference type="Gene3D" id="1.10.3210.10">
    <property type="entry name" value="Hypothetical protein af1432"/>
    <property type="match status" value="1"/>
</dbReference>
<dbReference type="SUPFAM" id="SSF109604">
    <property type="entry name" value="HD-domain/PDEase-like"/>
    <property type="match status" value="1"/>
</dbReference>
<dbReference type="CDD" id="cd00077">
    <property type="entry name" value="HDc"/>
    <property type="match status" value="1"/>
</dbReference>
<dbReference type="InterPro" id="IPR006674">
    <property type="entry name" value="HD_domain"/>
</dbReference>
<proteinExistence type="predicted"/>
<comment type="caution">
    <text evidence="2">The sequence shown here is derived from an EMBL/GenBank/DDBJ whole genome shotgun (WGS) entry which is preliminary data.</text>
</comment>
<evidence type="ECO:0000259" key="1">
    <source>
        <dbReference type="SMART" id="SM00471"/>
    </source>
</evidence>
<dbReference type="InterPro" id="IPR003607">
    <property type="entry name" value="HD/PDEase_dom"/>
</dbReference>
<evidence type="ECO:0000313" key="2">
    <source>
        <dbReference type="EMBL" id="PFJ25149.1"/>
    </source>
</evidence>
<dbReference type="RefSeq" id="WP_098517889.1">
    <property type="nucleotide sequence ID" value="NZ_NUVX01000118.1"/>
</dbReference>
<feature type="domain" description="HD/PDEase" evidence="1">
    <location>
        <begin position="308"/>
        <end position="446"/>
    </location>
</feature>
<protein>
    <recommendedName>
        <fullName evidence="1">HD/PDEase domain-containing protein</fullName>
    </recommendedName>
</protein>
<name>A0A9X6WGL0_BACTU</name>
<dbReference type="SMART" id="SM00471">
    <property type="entry name" value="HDc"/>
    <property type="match status" value="1"/>
</dbReference>
<dbReference type="Proteomes" id="UP000224003">
    <property type="component" value="Unassembled WGS sequence"/>
</dbReference>
<dbReference type="AlphaFoldDB" id="A0A9X6WGL0"/>
<reference evidence="2 3" key="1">
    <citation type="submission" date="2017-09" db="EMBL/GenBank/DDBJ databases">
        <title>Large-scale bioinformatics analysis of Bacillus genomes uncovers conserved roles of natural products in bacterial physiology.</title>
        <authorList>
            <consortium name="Agbiome Team Llc"/>
            <person name="Bleich R.M."/>
            <person name="Grubbs K.J."/>
            <person name="Santa Maria K.C."/>
            <person name="Allen S.E."/>
            <person name="Farag S."/>
            <person name="Shank E.A."/>
            <person name="Bowers A."/>
        </authorList>
    </citation>
    <scope>NUCLEOTIDE SEQUENCE [LARGE SCALE GENOMIC DNA]</scope>
    <source>
        <strain evidence="2 3">AFS085496</strain>
    </source>
</reference>
<gene>
    <name evidence="2" type="ORF">COJ15_35810</name>
</gene>
<accession>A0A9X6WGL0</accession>
<dbReference type="EMBL" id="NUVX01000118">
    <property type="protein sequence ID" value="PFJ25149.1"/>
    <property type="molecule type" value="Genomic_DNA"/>
</dbReference>
<dbReference type="Pfam" id="PF01966">
    <property type="entry name" value="HD"/>
    <property type="match status" value="1"/>
</dbReference>
<organism evidence="2 3">
    <name type="scientific">Bacillus thuringiensis</name>
    <dbReference type="NCBI Taxonomy" id="1428"/>
    <lineage>
        <taxon>Bacteria</taxon>
        <taxon>Bacillati</taxon>
        <taxon>Bacillota</taxon>
        <taxon>Bacilli</taxon>
        <taxon>Bacillales</taxon>
        <taxon>Bacillaceae</taxon>
        <taxon>Bacillus</taxon>
        <taxon>Bacillus cereus group</taxon>
    </lineage>
</organism>